<reference evidence="3" key="1">
    <citation type="journal article" date="2020" name="Stud. Mycol.">
        <title>101 Dothideomycetes genomes: a test case for predicting lifestyles and emergence of pathogens.</title>
        <authorList>
            <person name="Haridas S."/>
            <person name="Albert R."/>
            <person name="Binder M."/>
            <person name="Bloem J."/>
            <person name="Labutti K."/>
            <person name="Salamov A."/>
            <person name="Andreopoulos B."/>
            <person name="Baker S."/>
            <person name="Barry K."/>
            <person name="Bills G."/>
            <person name="Bluhm B."/>
            <person name="Cannon C."/>
            <person name="Castanera R."/>
            <person name="Culley D."/>
            <person name="Daum C."/>
            <person name="Ezra D."/>
            <person name="Gonzalez J."/>
            <person name="Henrissat B."/>
            <person name="Kuo A."/>
            <person name="Liang C."/>
            <person name="Lipzen A."/>
            <person name="Lutzoni F."/>
            <person name="Magnuson J."/>
            <person name="Mondo S."/>
            <person name="Nolan M."/>
            <person name="Ohm R."/>
            <person name="Pangilinan J."/>
            <person name="Park H.-J."/>
            <person name="Ramirez L."/>
            <person name="Alfaro M."/>
            <person name="Sun H."/>
            <person name="Tritt A."/>
            <person name="Yoshinaga Y."/>
            <person name="Zwiers L.-H."/>
            <person name="Turgeon B."/>
            <person name="Goodwin S."/>
            <person name="Spatafora J."/>
            <person name="Crous P."/>
            <person name="Grigoriev I."/>
        </authorList>
    </citation>
    <scope>NUCLEOTIDE SEQUENCE</scope>
    <source>
        <strain evidence="3">CBS 279.74</strain>
    </source>
</reference>
<evidence type="ECO:0000256" key="1">
    <source>
        <dbReference type="SAM" id="Phobius"/>
    </source>
</evidence>
<dbReference type="InterPro" id="IPR056120">
    <property type="entry name" value="DUF7703"/>
</dbReference>
<dbReference type="PANTHER" id="PTHR37013:SF3">
    <property type="entry name" value="INTEGRAL MEMBRANE PROTEIN (AFU_ORTHOLOGUE AFUA_1G05950)"/>
    <property type="match status" value="1"/>
</dbReference>
<feature type="transmembrane region" description="Helical" evidence="1">
    <location>
        <begin position="52"/>
        <end position="73"/>
    </location>
</feature>
<sequence length="249" mass="28516">MAHDDSIGAGYSLSYPLALTFMACLAVVWYMVIELTVVIFTTSKRRSGPYFYSLLIATWGIVPIVFGCFLKFYQITRSAALYTAFVAIGWPMMVIGQSLVLYSRVNLPMRNTGRWVLVMIIVDAAICHIPMMVLMYGASLPNPEMYAMLYTVYEKVQVTVFFLQEVTISGFSLYRTRKLLGDEGNIRDKNSRKVMTHLVWVNIFIIALDMTFLGVEYSGHYDMQTTYKAAVYSIKLKMEFSFLNWLMDL</sequence>
<dbReference type="EMBL" id="MU005769">
    <property type="protein sequence ID" value="KAF2710537.1"/>
    <property type="molecule type" value="Genomic_DNA"/>
</dbReference>
<feature type="transmembrane region" description="Helical" evidence="1">
    <location>
        <begin position="115"/>
        <end position="136"/>
    </location>
</feature>
<evidence type="ECO:0000259" key="2">
    <source>
        <dbReference type="Pfam" id="PF24802"/>
    </source>
</evidence>
<name>A0A6G1KDV3_9PLEO</name>
<dbReference type="AlphaFoldDB" id="A0A6G1KDV3"/>
<dbReference type="Proteomes" id="UP000799428">
    <property type="component" value="Unassembled WGS sequence"/>
</dbReference>
<keyword evidence="1" id="KW-1133">Transmembrane helix</keyword>
<feature type="non-terminal residue" evidence="3">
    <location>
        <position position="249"/>
    </location>
</feature>
<feature type="transmembrane region" description="Helical" evidence="1">
    <location>
        <begin position="79"/>
        <end position="103"/>
    </location>
</feature>
<feature type="transmembrane region" description="Helical" evidence="1">
    <location>
        <begin position="194"/>
        <end position="215"/>
    </location>
</feature>
<organism evidence="3 4">
    <name type="scientific">Pleomassaria siparia CBS 279.74</name>
    <dbReference type="NCBI Taxonomy" id="1314801"/>
    <lineage>
        <taxon>Eukaryota</taxon>
        <taxon>Fungi</taxon>
        <taxon>Dikarya</taxon>
        <taxon>Ascomycota</taxon>
        <taxon>Pezizomycotina</taxon>
        <taxon>Dothideomycetes</taxon>
        <taxon>Pleosporomycetidae</taxon>
        <taxon>Pleosporales</taxon>
        <taxon>Pleomassariaceae</taxon>
        <taxon>Pleomassaria</taxon>
    </lineage>
</organism>
<dbReference type="PANTHER" id="PTHR37013">
    <property type="entry name" value="INTEGRAL MEMBRANE PROTEIN (AFU_ORTHOLOGUE AFUA_1G05950)-RELATED"/>
    <property type="match status" value="1"/>
</dbReference>
<accession>A0A6G1KDV3</accession>
<gene>
    <name evidence="3" type="ORF">K504DRAFT_361908</name>
</gene>
<keyword evidence="1" id="KW-0472">Membrane</keyword>
<evidence type="ECO:0000313" key="3">
    <source>
        <dbReference type="EMBL" id="KAF2710537.1"/>
    </source>
</evidence>
<keyword evidence="4" id="KW-1185">Reference proteome</keyword>
<evidence type="ECO:0000313" key="4">
    <source>
        <dbReference type="Proteomes" id="UP000799428"/>
    </source>
</evidence>
<feature type="domain" description="DUF7703" evidence="2">
    <location>
        <begin position="12"/>
        <end position="247"/>
    </location>
</feature>
<dbReference type="Pfam" id="PF24802">
    <property type="entry name" value="DUF7703"/>
    <property type="match status" value="1"/>
</dbReference>
<feature type="transmembrane region" description="Helical" evidence="1">
    <location>
        <begin position="15"/>
        <end position="40"/>
    </location>
</feature>
<proteinExistence type="predicted"/>
<feature type="transmembrane region" description="Helical" evidence="1">
    <location>
        <begin position="156"/>
        <end position="174"/>
    </location>
</feature>
<protein>
    <recommendedName>
        <fullName evidence="2">DUF7703 domain-containing protein</fullName>
    </recommendedName>
</protein>
<keyword evidence="1" id="KW-0812">Transmembrane</keyword>
<dbReference type="OrthoDB" id="405906at2759"/>